<evidence type="ECO:0000313" key="2">
    <source>
        <dbReference type="Proteomes" id="UP001277972"/>
    </source>
</evidence>
<organism evidence="1 2">
    <name type="scientific">Gracilibacillus pellucidus</name>
    <dbReference type="NCBI Taxonomy" id="3095368"/>
    <lineage>
        <taxon>Bacteria</taxon>
        <taxon>Bacillati</taxon>
        <taxon>Bacillota</taxon>
        <taxon>Bacilli</taxon>
        <taxon>Bacillales</taxon>
        <taxon>Bacillaceae</taxon>
        <taxon>Gracilibacillus</taxon>
    </lineage>
</organism>
<dbReference type="EMBL" id="JAWZSR010000003">
    <property type="protein sequence ID" value="MDX8045614.1"/>
    <property type="molecule type" value="Genomic_DNA"/>
</dbReference>
<dbReference type="Proteomes" id="UP001277972">
    <property type="component" value="Unassembled WGS sequence"/>
</dbReference>
<proteinExistence type="predicted"/>
<name>A0ACC6M3T0_9BACI</name>
<protein>
    <submittedName>
        <fullName evidence="1">D-amino-acid transaminase</fullName>
        <ecNumber evidence="1">2.6.1.21</ecNumber>
    </submittedName>
</protein>
<keyword evidence="1" id="KW-0032">Aminotransferase</keyword>
<dbReference type="EC" id="2.6.1.21" evidence="1"/>
<evidence type="ECO:0000313" key="1">
    <source>
        <dbReference type="EMBL" id="MDX8045614.1"/>
    </source>
</evidence>
<sequence length="286" mass="33468">MTGYMLWNKQIVERNAENTLVSFQDRGYQFGDGVYEVIRIYDGKLHALDWHLDRLFYSMEQLSIRAPFSRTEINQLLKELIKKNTFTLDGKLYVQVSRGIQPRDHVYLEELEAVFYATIDRFDKPVDMWEKGVKVTLQEDIRWLRCDIKSLNLLGNVLARTKAQKNGYHEPLFHRDGIVRECGASNFYMIKDGEIHTHPANHYILGGITRKKVLLFAAELGIPVHEREFAVEELHDADECFLTATPLEIVPIIQIDERPINQQQVGETTKKLQQYYRKRVYDYQGA</sequence>
<accession>A0ACC6M3T0</accession>
<comment type="caution">
    <text evidence="1">The sequence shown here is derived from an EMBL/GenBank/DDBJ whole genome shotgun (WGS) entry which is preliminary data.</text>
</comment>
<keyword evidence="1" id="KW-0808">Transferase</keyword>
<gene>
    <name evidence="1" type="primary">dat</name>
    <name evidence="1" type="ORF">SH601_06395</name>
</gene>
<reference evidence="1" key="1">
    <citation type="submission" date="2023-11" db="EMBL/GenBank/DDBJ databases">
        <title>Gracilibacillus pellucida a moderately halophilic bacterium isolated from saline soil in Xinjiang province.</title>
        <authorList>
            <person name="Zhang Z."/>
            <person name="Tan F."/>
            <person name="Wang Y."/>
            <person name="Xia M."/>
        </authorList>
    </citation>
    <scope>NUCLEOTIDE SEQUENCE</scope>
    <source>
        <strain evidence="1">S3-1-1</strain>
    </source>
</reference>
<keyword evidence="2" id="KW-1185">Reference proteome</keyword>